<sequence>MEELEEVENIGSEEYASVRRKIEEPLEGYRLRQRKSRRRRPRRRRSQHKAAGRRLDQRPSRTNGARRHRLIVAPTNGRRSQHRAVKLHRMSPEPETFTNQRRTN</sequence>
<feature type="compositionally biased region" description="Basic residues" evidence="1">
    <location>
        <begin position="31"/>
        <end position="52"/>
    </location>
</feature>
<evidence type="ECO:0000313" key="3">
    <source>
        <dbReference type="Proteomes" id="UP001064489"/>
    </source>
</evidence>
<dbReference type="EMBL" id="JAJSOW010000105">
    <property type="protein sequence ID" value="KAI9165556.1"/>
    <property type="molecule type" value="Genomic_DNA"/>
</dbReference>
<reference evidence="2" key="2">
    <citation type="submission" date="2023-02" db="EMBL/GenBank/DDBJ databases">
        <authorList>
            <person name="Swenson N.G."/>
            <person name="Wegrzyn J.L."/>
            <person name="Mcevoy S.L."/>
        </authorList>
    </citation>
    <scope>NUCLEOTIDE SEQUENCE</scope>
    <source>
        <strain evidence="2">91603</strain>
        <tissue evidence="2">Leaf</tissue>
    </source>
</reference>
<feature type="compositionally biased region" description="Basic residues" evidence="1">
    <location>
        <begin position="79"/>
        <end position="89"/>
    </location>
</feature>
<organism evidence="2 3">
    <name type="scientific">Acer negundo</name>
    <name type="common">Box elder</name>
    <dbReference type="NCBI Taxonomy" id="4023"/>
    <lineage>
        <taxon>Eukaryota</taxon>
        <taxon>Viridiplantae</taxon>
        <taxon>Streptophyta</taxon>
        <taxon>Embryophyta</taxon>
        <taxon>Tracheophyta</taxon>
        <taxon>Spermatophyta</taxon>
        <taxon>Magnoliopsida</taxon>
        <taxon>eudicotyledons</taxon>
        <taxon>Gunneridae</taxon>
        <taxon>Pentapetalae</taxon>
        <taxon>rosids</taxon>
        <taxon>malvids</taxon>
        <taxon>Sapindales</taxon>
        <taxon>Sapindaceae</taxon>
        <taxon>Hippocastanoideae</taxon>
        <taxon>Acereae</taxon>
        <taxon>Acer</taxon>
    </lineage>
</organism>
<dbReference type="AlphaFoldDB" id="A0AAD5NK97"/>
<evidence type="ECO:0000256" key="1">
    <source>
        <dbReference type="SAM" id="MobiDB-lite"/>
    </source>
</evidence>
<accession>A0AAD5NK97</accession>
<gene>
    <name evidence="2" type="ORF">LWI28_016221</name>
</gene>
<reference evidence="2" key="1">
    <citation type="journal article" date="2022" name="Plant J.">
        <title>Strategies of tolerance reflected in two North American maple genomes.</title>
        <authorList>
            <person name="McEvoy S.L."/>
            <person name="Sezen U.U."/>
            <person name="Trouern-Trend A."/>
            <person name="McMahon S.M."/>
            <person name="Schaberg P.G."/>
            <person name="Yang J."/>
            <person name="Wegrzyn J.L."/>
            <person name="Swenson N.G."/>
        </authorList>
    </citation>
    <scope>NUCLEOTIDE SEQUENCE</scope>
    <source>
        <strain evidence="2">91603</strain>
    </source>
</reference>
<feature type="compositionally biased region" description="Basic and acidic residues" evidence="1">
    <location>
        <begin position="16"/>
        <end position="30"/>
    </location>
</feature>
<dbReference type="Proteomes" id="UP001064489">
    <property type="component" value="Chromosome 10"/>
</dbReference>
<feature type="region of interest" description="Disordered" evidence="1">
    <location>
        <begin position="1"/>
        <end position="104"/>
    </location>
</feature>
<name>A0AAD5NK97_ACENE</name>
<protein>
    <submittedName>
        <fullName evidence="2">Uncharacterized protein</fullName>
    </submittedName>
</protein>
<keyword evidence="3" id="KW-1185">Reference proteome</keyword>
<evidence type="ECO:0000313" key="2">
    <source>
        <dbReference type="EMBL" id="KAI9165556.1"/>
    </source>
</evidence>
<proteinExistence type="predicted"/>
<comment type="caution">
    <text evidence="2">The sequence shown here is derived from an EMBL/GenBank/DDBJ whole genome shotgun (WGS) entry which is preliminary data.</text>
</comment>